<feature type="region of interest" description="Disordered" evidence="1">
    <location>
        <begin position="17"/>
        <end position="54"/>
    </location>
</feature>
<keyword evidence="2" id="KW-0472">Membrane</keyword>
<reference evidence="3" key="1">
    <citation type="submission" date="2014-12" db="EMBL/GenBank/DDBJ databases">
        <title>Insight into the proteome of Arion vulgaris.</title>
        <authorList>
            <person name="Aradska J."/>
            <person name="Bulat T."/>
            <person name="Smidak R."/>
            <person name="Sarate P."/>
            <person name="Gangsoo J."/>
            <person name="Sialana F."/>
            <person name="Bilban M."/>
            <person name="Lubec G."/>
        </authorList>
    </citation>
    <scope>NUCLEOTIDE SEQUENCE</scope>
    <source>
        <tissue evidence="3">Skin</tissue>
    </source>
</reference>
<feature type="transmembrane region" description="Helical" evidence="2">
    <location>
        <begin position="64"/>
        <end position="85"/>
    </location>
</feature>
<gene>
    <name evidence="3" type="primary">ORF29172</name>
</gene>
<protein>
    <submittedName>
        <fullName evidence="3">Uncharacterized protein</fullName>
    </submittedName>
</protein>
<organism evidence="3">
    <name type="scientific">Arion vulgaris</name>
    <dbReference type="NCBI Taxonomy" id="1028688"/>
    <lineage>
        <taxon>Eukaryota</taxon>
        <taxon>Metazoa</taxon>
        <taxon>Spiralia</taxon>
        <taxon>Lophotrochozoa</taxon>
        <taxon>Mollusca</taxon>
        <taxon>Gastropoda</taxon>
        <taxon>Heterobranchia</taxon>
        <taxon>Euthyneura</taxon>
        <taxon>Panpulmonata</taxon>
        <taxon>Eupulmonata</taxon>
        <taxon>Stylommatophora</taxon>
        <taxon>Helicina</taxon>
        <taxon>Arionoidea</taxon>
        <taxon>Arionidae</taxon>
        <taxon>Arion</taxon>
    </lineage>
</organism>
<sequence>ETTQTTWTIVVGKLGHRAGERAAESPSNSGSARTLPEESRPMSGESRTLPGHKYGTLVDSYLPIYVMGMAILSLAIGLAAALCYIGMSALKARRSSNDAPAVRRSSRQDEETDPSNETASESDNGT</sequence>
<dbReference type="AlphaFoldDB" id="A0A0B6YNL1"/>
<accession>A0A0B6YNL1</accession>
<feature type="non-terminal residue" evidence="3">
    <location>
        <position position="1"/>
    </location>
</feature>
<dbReference type="EMBL" id="HACG01010185">
    <property type="protein sequence ID" value="CEK57050.1"/>
    <property type="molecule type" value="Transcribed_RNA"/>
</dbReference>
<feature type="non-terminal residue" evidence="3">
    <location>
        <position position="126"/>
    </location>
</feature>
<feature type="region of interest" description="Disordered" evidence="1">
    <location>
        <begin position="92"/>
        <end position="126"/>
    </location>
</feature>
<evidence type="ECO:0000256" key="1">
    <source>
        <dbReference type="SAM" id="MobiDB-lite"/>
    </source>
</evidence>
<keyword evidence="2" id="KW-1133">Transmembrane helix</keyword>
<evidence type="ECO:0000256" key="2">
    <source>
        <dbReference type="SAM" id="Phobius"/>
    </source>
</evidence>
<proteinExistence type="predicted"/>
<evidence type="ECO:0000313" key="3">
    <source>
        <dbReference type="EMBL" id="CEK57050.1"/>
    </source>
</evidence>
<name>A0A0B6YNL1_9EUPU</name>
<keyword evidence="2" id="KW-0812">Transmembrane</keyword>
<feature type="compositionally biased region" description="Polar residues" evidence="1">
    <location>
        <begin position="115"/>
        <end position="126"/>
    </location>
</feature>